<evidence type="ECO:0000313" key="2">
    <source>
        <dbReference type="EMBL" id="MBB5348997.1"/>
    </source>
</evidence>
<dbReference type="RefSeq" id="WP_183351815.1">
    <property type="nucleotide sequence ID" value="NZ_JACHEO010000018.1"/>
</dbReference>
<evidence type="ECO:0000313" key="3">
    <source>
        <dbReference type="Proteomes" id="UP000539642"/>
    </source>
</evidence>
<feature type="region of interest" description="Disordered" evidence="1">
    <location>
        <begin position="1"/>
        <end position="20"/>
    </location>
</feature>
<name>A0A840US01_9BACT</name>
<dbReference type="Proteomes" id="UP000539642">
    <property type="component" value="Unassembled WGS sequence"/>
</dbReference>
<sequence length="52" mass="5985">MTIYKAQRWGGGNVSGRVSERGTTGEKMRLLVVFETQGVKLEIWMLLPFEKR</sequence>
<protein>
    <submittedName>
        <fullName evidence="2">Rhamnose utilization protein RhaD (Predicted bifunctional aldolase and dehydrogenase)</fullName>
    </submittedName>
</protein>
<dbReference type="EMBL" id="JACHEO010000018">
    <property type="protein sequence ID" value="MBB5348997.1"/>
    <property type="molecule type" value="Genomic_DNA"/>
</dbReference>
<reference evidence="2 3" key="1">
    <citation type="submission" date="2020-08" db="EMBL/GenBank/DDBJ databases">
        <title>Genomic Encyclopedia of Type Strains, Phase IV (KMG-IV): sequencing the most valuable type-strain genomes for metagenomic binning, comparative biology and taxonomic classification.</title>
        <authorList>
            <person name="Goeker M."/>
        </authorList>
    </citation>
    <scope>NUCLEOTIDE SEQUENCE [LARGE SCALE GENOMIC DNA]</scope>
    <source>
        <strain evidence="2 3">DSM 28570</strain>
    </source>
</reference>
<comment type="caution">
    <text evidence="2">The sequence shown here is derived from an EMBL/GenBank/DDBJ whole genome shotgun (WGS) entry which is preliminary data.</text>
</comment>
<evidence type="ECO:0000256" key="1">
    <source>
        <dbReference type="SAM" id="MobiDB-lite"/>
    </source>
</evidence>
<organism evidence="2 3">
    <name type="scientific">Desulfoprunum benzoelyticum</name>
    <dbReference type="NCBI Taxonomy" id="1506996"/>
    <lineage>
        <taxon>Bacteria</taxon>
        <taxon>Pseudomonadati</taxon>
        <taxon>Thermodesulfobacteriota</taxon>
        <taxon>Desulfobulbia</taxon>
        <taxon>Desulfobulbales</taxon>
        <taxon>Desulfobulbaceae</taxon>
        <taxon>Desulfoprunum</taxon>
    </lineage>
</organism>
<proteinExistence type="predicted"/>
<dbReference type="AlphaFoldDB" id="A0A840US01"/>
<gene>
    <name evidence="2" type="ORF">HNQ81_002744</name>
</gene>
<accession>A0A840US01</accession>
<keyword evidence="3" id="KW-1185">Reference proteome</keyword>